<reference evidence="3" key="1">
    <citation type="submission" date="2022-10" db="EMBL/GenBank/DDBJ databases">
        <title>Genome assembly of Pristionchus species.</title>
        <authorList>
            <person name="Yoshida K."/>
            <person name="Sommer R.J."/>
        </authorList>
    </citation>
    <scope>NUCLEOTIDE SEQUENCE [LARGE SCALE GENOMIC DNA]</scope>
    <source>
        <strain evidence="3">RS5460</strain>
    </source>
</reference>
<protein>
    <submittedName>
        <fullName evidence="2">Uncharacterized protein</fullName>
    </submittedName>
</protein>
<keyword evidence="1" id="KW-1133">Transmembrane helix</keyword>
<proteinExistence type="predicted"/>
<dbReference type="AlphaFoldDB" id="A0AAN5CMC7"/>
<evidence type="ECO:0000313" key="2">
    <source>
        <dbReference type="EMBL" id="GMR46975.1"/>
    </source>
</evidence>
<keyword evidence="3" id="KW-1185">Reference proteome</keyword>
<dbReference type="EMBL" id="BTRK01000004">
    <property type="protein sequence ID" value="GMR46975.1"/>
    <property type="molecule type" value="Genomic_DNA"/>
</dbReference>
<feature type="transmembrane region" description="Helical" evidence="1">
    <location>
        <begin position="20"/>
        <end position="41"/>
    </location>
</feature>
<name>A0AAN5CMC7_9BILA</name>
<comment type="caution">
    <text evidence="2">The sequence shown here is derived from an EMBL/GenBank/DDBJ whole genome shotgun (WGS) entry which is preliminary data.</text>
</comment>
<keyword evidence="1" id="KW-0472">Membrane</keyword>
<accession>A0AAN5CMC7</accession>
<organism evidence="2 3">
    <name type="scientific">Pristionchus mayeri</name>
    <dbReference type="NCBI Taxonomy" id="1317129"/>
    <lineage>
        <taxon>Eukaryota</taxon>
        <taxon>Metazoa</taxon>
        <taxon>Ecdysozoa</taxon>
        <taxon>Nematoda</taxon>
        <taxon>Chromadorea</taxon>
        <taxon>Rhabditida</taxon>
        <taxon>Rhabditina</taxon>
        <taxon>Diplogasteromorpha</taxon>
        <taxon>Diplogasteroidea</taxon>
        <taxon>Neodiplogasteridae</taxon>
        <taxon>Pristionchus</taxon>
    </lineage>
</organism>
<evidence type="ECO:0000256" key="1">
    <source>
        <dbReference type="SAM" id="Phobius"/>
    </source>
</evidence>
<keyword evidence="1" id="KW-0812">Transmembrane</keyword>
<gene>
    <name evidence="2" type="ORF">PMAYCL1PPCAC_17170</name>
</gene>
<feature type="non-terminal residue" evidence="2">
    <location>
        <position position="120"/>
    </location>
</feature>
<dbReference type="Proteomes" id="UP001328107">
    <property type="component" value="Unassembled WGS sequence"/>
</dbReference>
<sequence>MLCSMWNSNNLAKMNHFEIFFHLGYFGLQLFIFSLEFLYFFQSFLLSLGALSEGVAELFDALFHLLHHFVLSICRRVSIISDRKMHIHRINIIANLRKCSDFFLVDIDEFPYAIYTSQIK</sequence>
<evidence type="ECO:0000313" key="3">
    <source>
        <dbReference type="Proteomes" id="UP001328107"/>
    </source>
</evidence>